<reference evidence="5" key="2">
    <citation type="submission" date="2021-01" db="UniProtKB">
        <authorList>
            <consortium name="EnsemblMetazoa"/>
        </authorList>
    </citation>
    <scope>IDENTIFICATION</scope>
</reference>
<dbReference type="KEGG" id="spu:580221"/>
<dbReference type="AlphaFoldDB" id="A0A7M7PUD4"/>
<dbReference type="InterPro" id="IPR003140">
    <property type="entry name" value="PLipase/COase/thioEstase"/>
</dbReference>
<dbReference type="Gene3D" id="3.40.50.1820">
    <property type="entry name" value="alpha/beta hydrolase"/>
    <property type="match status" value="1"/>
</dbReference>
<keyword evidence="6" id="KW-1185">Reference proteome</keyword>
<name>A0A7M7PUD4_STRPU</name>
<dbReference type="Pfam" id="PF02230">
    <property type="entry name" value="Abhydrolase_2"/>
    <property type="match status" value="1"/>
</dbReference>
<dbReference type="RefSeq" id="XP_030855405.1">
    <property type="nucleotide sequence ID" value="XM_030999545.1"/>
</dbReference>
<proteinExistence type="inferred from homology"/>
<dbReference type="InterPro" id="IPR029058">
    <property type="entry name" value="AB_hydrolase_fold"/>
</dbReference>
<accession>A0A7M7PUD4</accession>
<dbReference type="SUPFAM" id="SSF53474">
    <property type="entry name" value="alpha/beta-Hydrolases"/>
    <property type="match status" value="1"/>
</dbReference>
<dbReference type="Proteomes" id="UP000007110">
    <property type="component" value="Unassembled WGS sequence"/>
</dbReference>
<dbReference type="PANTHER" id="PTHR10655">
    <property type="entry name" value="LYSOPHOSPHOLIPASE-RELATED"/>
    <property type="match status" value="1"/>
</dbReference>
<protein>
    <recommendedName>
        <fullName evidence="2">palmitoyl-protein hydrolase</fullName>
        <ecNumber evidence="2">3.1.2.22</ecNumber>
    </recommendedName>
</protein>
<dbReference type="InParanoid" id="A0A7M7PUD4"/>
<evidence type="ECO:0000313" key="6">
    <source>
        <dbReference type="Proteomes" id="UP000007110"/>
    </source>
</evidence>
<dbReference type="GeneID" id="580221"/>
<reference evidence="6" key="1">
    <citation type="submission" date="2015-02" db="EMBL/GenBank/DDBJ databases">
        <title>Genome sequencing for Strongylocentrotus purpuratus.</title>
        <authorList>
            <person name="Murali S."/>
            <person name="Liu Y."/>
            <person name="Vee V."/>
            <person name="English A."/>
            <person name="Wang M."/>
            <person name="Skinner E."/>
            <person name="Han Y."/>
            <person name="Muzny D.M."/>
            <person name="Worley K.C."/>
            <person name="Gibbs R.A."/>
        </authorList>
    </citation>
    <scope>NUCLEOTIDE SEQUENCE</scope>
</reference>
<dbReference type="EC" id="3.1.2.22" evidence="2"/>
<organism evidence="5 6">
    <name type="scientific">Strongylocentrotus purpuratus</name>
    <name type="common">Purple sea urchin</name>
    <dbReference type="NCBI Taxonomy" id="7668"/>
    <lineage>
        <taxon>Eukaryota</taxon>
        <taxon>Metazoa</taxon>
        <taxon>Echinodermata</taxon>
        <taxon>Eleutherozoa</taxon>
        <taxon>Echinozoa</taxon>
        <taxon>Echinoidea</taxon>
        <taxon>Euechinoidea</taxon>
        <taxon>Echinacea</taxon>
        <taxon>Camarodonta</taxon>
        <taxon>Echinidea</taxon>
        <taxon>Strongylocentrotidae</taxon>
        <taxon>Strongylocentrotus</taxon>
    </lineage>
</organism>
<dbReference type="GO" id="GO:0042997">
    <property type="term" value="P:negative regulation of Golgi to plasma membrane protein transport"/>
    <property type="evidence" value="ECO:0000318"/>
    <property type="project" value="GO_Central"/>
</dbReference>
<dbReference type="GO" id="GO:0008474">
    <property type="term" value="F:palmitoyl-(protein) hydrolase activity"/>
    <property type="evidence" value="ECO:0000318"/>
    <property type="project" value="GO_Central"/>
</dbReference>
<evidence type="ECO:0000256" key="2">
    <source>
        <dbReference type="ARBA" id="ARBA00012423"/>
    </source>
</evidence>
<evidence type="ECO:0000256" key="3">
    <source>
        <dbReference type="ARBA" id="ARBA00022801"/>
    </source>
</evidence>
<dbReference type="OMA" id="ISTVWFN"/>
<dbReference type="InterPro" id="IPR050565">
    <property type="entry name" value="LYPA1-2/EST-like"/>
</dbReference>
<dbReference type="FunFam" id="3.40.50.1820:FF:000897">
    <property type="entry name" value="Predicted protein"/>
    <property type="match status" value="1"/>
</dbReference>
<dbReference type="OrthoDB" id="2418081at2759"/>
<dbReference type="GO" id="GO:0005737">
    <property type="term" value="C:cytoplasm"/>
    <property type="evidence" value="ECO:0000318"/>
    <property type="project" value="GO_Central"/>
</dbReference>
<keyword evidence="3" id="KW-0378">Hydrolase</keyword>
<evidence type="ECO:0000313" key="5">
    <source>
        <dbReference type="EnsemblMetazoa" id="XP_030855405"/>
    </source>
</evidence>
<dbReference type="EnsemblMetazoa" id="XM_030999545">
    <property type="protein sequence ID" value="XP_030855405"/>
    <property type="gene ID" value="LOC580221"/>
</dbReference>
<dbReference type="PANTHER" id="PTHR10655:SF17">
    <property type="entry name" value="LYSOPHOSPHOLIPASE-LIKE PROTEIN 1"/>
    <property type="match status" value="1"/>
</dbReference>
<feature type="domain" description="Phospholipase/carboxylesterase/thioesterase" evidence="4">
    <location>
        <begin position="11"/>
        <end position="226"/>
    </location>
</feature>
<evidence type="ECO:0000259" key="4">
    <source>
        <dbReference type="Pfam" id="PF02230"/>
    </source>
</evidence>
<comment type="similarity">
    <text evidence="1">Belongs to the AB hydrolase superfamily. AB hydrolase 2 family.</text>
</comment>
<evidence type="ECO:0000256" key="1">
    <source>
        <dbReference type="ARBA" id="ARBA00006499"/>
    </source>
</evidence>
<sequence>MTALARLKLDVIPASRSHLSSIIFLHGSGDTSEGLQEWLFSILGRKFCLPHSKVIFPSAPLRPYTPMNGAPSTVWFDRKQISQNAPEDLESVDPMCEEISKVIQQEVDQGIPRNKIIVGGFSMGGCLALHVAYRFQRELGGVFALSAFLNNNSKVYQDLASSDSRRPPLFQCHGQVDPLVLYEWGVTTKDQLTKAGVTCQFQRYPRLYHEMNKDELDKLQAWIEQTLESS</sequence>